<dbReference type="EMBL" id="JH598070">
    <property type="status" value="NOT_ANNOTATED_CDS"/>
    <property type="molecule type" value="Genomic_DNA"/>
</dbReference>
<dbReference type="EnsemblProtists" id="HpaT803388">
    <property type="protein sequence ID" value="HpaP803388"/>
    <property type="gene ID" value="HpaG803388"/>
</dbReference>
<dbReference type="AlphaFoldDB" id="M4BAS8"/>
<dbReference type="Proteomes" id="UP000011713">
    <property type="component" value="Unassembled WGS sequence"/>
</dbReference>
<dbReference type="InParanoid" id="M4BAS8"/>
<reference evidence="1" key="2">
    <citation type="submission" date="2015-06" db="UniProtKB">
        <authorList>
            <consortium name="EnsemblProtists"/>
        </authorList>
    </citation>
    <scope>IDENTIFICATION</scope>
    <source>
        <strain evidence="1">Emoy2</strain>
    </source>
</reference>
<proteinExistence type="predicted"/>
<reference evidence="2" key="1">
    <citation type="journal article" date="2010" name="Science">
        <title>Signatures of adaptation to obligate biotrophy in the Hyaloperonospora arabidopsidis genome.</title>
        <authorList>
            <person name="Baxter L."/>
            <person name="Tripathy S."/>
            <person name="Ishaque N."/>
            <person name="Boot N."/>
            <person name="Cabral A."/>
            <person name="Kemen E."/>
            <person name="Thines M."/>
            <person name="Ah-Fong A."/>
            <person name="Anderson R."/>
            <person name="Badejoko W."/>
            <person name="Bittner-Eddy P."/>
            <person name="Boore J.L."/>
            <person name="Chibucos M.C."/>
            <person name="Coates M."/>
            <person name="Dehal P."/>
            <person name="Delehaunty K."/>
            <person name="Dong S."/>
            <person name="Downton P."/>
            <person name="Dumas B."/>
            <person name="Fabro G."/>
            <person name="Fronick C."/>
            <person name="Fuerstenberg S.I."/>
            <person name="Fulton L."/>
            <person name="Gaulin E."/>
            <person name="Govers F."/>
            <person name="Hughes L."/>
            <person name="Humphray S."/>
            <person name="Jiang R.H."/>
            <person name="Judelson H."/>
            <person name="Kamoun S."/>
            <person name="Kyung K."/>
            <person name="Meijer H."/>
            <person name="Minx P."/>
            <person name="Morris P."/>
            <person name="Nelson J."/>
            <person name="Phuntumart V."/>
            <person name="Qutob D."/>
            <person name="Rehmany A."/>
            <person name="Rougon-Cardoso A."/>
            <person name="Ryden P."/>
            <person name="Torto-Alalibo T."/>
            <person name="Studholme D."/>
            <person name="Wang Y."/>
            <person name="Win J."/>
            <person name="Wood J."/>
            <person name="Clifton S.W."/>
            <person name="Rogers J."/>
            <person name="Van den Ackerveken G."/>
            <person name="Jones J.D."/>
            <person name="McDowell J.M."/>
            <person name="Beynon J."/>
            <person name="Tyler B.M."/>
        </authorList>
    </citation>
    <scope>NUCLEOTIDE SEQUENCE [LARGE SCALE GENOMIC DNA]</scope>
    <source>
        <strain evidence="2">Emoy2</strain>
    </source>
</reference>
<evidence type="ECO:0000313" key="2">
    <source>
        <dbReference type="Proteomes" id="UP000011713"/>
    </source>
</evidence>
<organism evidence="1 2">
    <name type="scientific">Hyaloperonospora arabidopsidis (strain Emoy2)</name>
    <name type="common">Downy mildew agent</name>
    <name type="synonym">Peronospora arabidopsidis</name>
    <dbReference type="NCBI Taxonomy" id="559515"/>
    <lineage>
        <taxon>Eukaryota</taxon>
        <taxon>Sar</taxon>
        <taxon>Stramenopiles</taxon>
        <taxon>Oomycota</taxon>
        <taxon>Peronosporomycetes</taxon>
        <taxon>Peronosporales</taxon>
        <taxon>Peronosporaceae</taxon>
        <taxon>Hyaloperonospora</taxon>
    </lineage>
</organism>
<dbReference type="VEuPathDB" id="FungiDB:HpaG803388"/>
<dbReference type="HOGENOM" id="CLU_2502726_0_0_1"/>
<evidence type="ECO:0000313" key="1">
    <source>
        <dbReference type="EnsemblProtists" id="HpaP803388"/>
    </source>
</evidence>
<protein>
    <submittedName>
        <fullName evidence="1">Uncharacterized protein</fullName>
    </submittedName>
</protein>
<name>M4BAS8_HYAAE</name>
<sequence>MSQQAHSCPKSRTFEIFPISWLTPVSLYKPIRYSISLSVGYHPMRLRHRVPSTLRCVTPLHPPPPDCRLPKRQSNFVLQRGQCACG</sequence>
<accession>M4BAS8</accession>
<keyword evidence="2" id="KW-1185">Reference proteome</keyword>